<dbReference type="Pfam" id="PF12680">
    <property type="entry name" value="SnoaL_2"/>
    <property type="match status" value="1"/>
</dbReference>
<keyword evidence="3" id="KW-1185">Reference proteome</keyword>
<feature type="domain" description="SnoaL-like" evidence="1">
    <location>
        <begin position="18"/>
        <end position="120"/>
    </location>
</feature>
<dbReference type="InterPro" id="IPR032710">
    <property type="entry name" value="NTF2-like_dom_sf"/>
</dbReference>
<sequence length="173" mass="19732">MSYPREEVAAAISGLKDAFVEAERRNQWSWLADEFYHEDCVYICPYGGAMSVVANGREEIRRTHYGRDMDVGSGWEGWSFPILDWAIEGDRIISHWVNRGPGRRADGSFYETHGVSLITYGGEGKFSYQMDLFDIAHQMRLCDELDEAGLLSATLKRDWVQPMKARLVAMLQA</sequence>
<dbReference type="Gene3D" id="3.10.450.50">
    <property type="match status" value="1"/>
</dbReference>
<organism evidence="2 3">
    <name type="scientific">Sphingomonas lycopersici</name>
    <dbReference type="NCBI Taxonomy" id="2951807"/>
    <lineage>
        <taxon>Bacteria</taxon>
        <taxon>Pseudomonadati</taxon>
        <taxon>Pseudomonadota</taxon>
        <taxon>Alphaproteobacteria</taxon>
        <taxon>Sphingomonadales</taxon>
        <taxon>Sphingomonadaceae</taxon>
        <taxon>Sphingomonas</taxon>
    </lineage>
</organism>
<name>A0AA41Z7A3_9SPHN</name>
<accession>A0AA41Z7A3</accession>
<proteinExistence type="predicted"/>
<dbReference type="InterPro" id="IPR037401">
    <property type="entry name" value="SnoaL-like"/>
</dbReference>
<dbReference type="Proteomes" id="UP001165565">
    <property type="component" value="Unassembled WGS sequence"/>
</dbReference>
<dbReference type="RefSeq" id="WP_265268647.1">
    <property type="nucleotide sequence ID" value="NZ_JANFAV010000004.1"/>
</dbReference>
<evidence type="ECO:0000313" key="2">
    <source>
        <dbReference type="EMBL" id="MCW6534835.1"/>
    </source>
</evidence>
<comment type="caution">
    <text evidence="2">The sequence shown here is derived from an EMBL/GenBank/DDBJ whole genome shotgun (WGS) entry which is preliminary data.</text>
</comment>
<dbReference type="EMBL" id="JANFAV010000004">
    <property type="protein sequence ID" value="MCW6534835.1"/>
    <property type="molecule type" value="Genomic_DNA"/>
</dbReference>
<dbReference type="AlphaFoldDB" id="A0AA41Z7A3"/>
<reference evidence="2" key="1">
    <citation type="submission" date="2022-06" db="EMBL/GenBank/DDBJ databases">
        <title>Sphingomonas sp. nov. isolated from rhizosphere soil of tomato.</title>
        <authorList>
            <person name="Dong H."/>
            <person name="Gao R."/>
        </authorList>
    </citation>
    <scope>NUCLEOTIDE SEQUENCE</scope>
    <source>
        <strain evidence="2">MMSM24</strain>
    </source>
</reference>
<evidence type="ECO:0000313" key="3">
    <source>
        <dbReference type="Proteomes" id="UP001165565"/>
    </source>
</evidence>
<evidence type="ECO:0000259" key="1">
    <source>
        <dbReference type="Pfam" id="PF12680"/>
    </source>
</evidence>
<dbReference type="SUPFAM" id="SSF54427">
    <property type="entry name" value="NTF2-like"/>
    <property type="match status" value="1"/>
</dbReference>
<protein>
    <submittedName>
        <fullName evidence="2">Nuclear transport factor 2 family protein</fullName>
    </submittedName>
</protein>
<gene>
    <name evidence="2" type="ORF">NEE01_08560</name>
</gene>